<keyword evidence="1" id="KW-0472">Membrane</keyword>
<accession>A0ABV6Z583</accession>
<feature type="domain" description="Type VI secretion system component TssM1 N-terminal" evidence="2">
    <location>
        <begin position="26"/>
        <end position="272"/>
    </location>
</feature>
<keyword evidence="1" id="KW-1133">Transmembrane helix</keyword>
<evidence type="ECO:0000313" key="3">
    <source>
        <dbReference type="EMBL" id="MFC1853615.1"/>
    </source>
</evidence>
<organism evidence="3 4">
    <name type="scientific">candidate division CSSED10-310 bacterium</name>
    <dbReference type="NCBI Taxonomy" id="2855610"/>
    <lineage>
        <taxon>Bacteria</taxon>
        <taxon>Bacteria division CSSED10-310</taxon>
    </lineage>
</organism>
<dbReference type="PANTHER" id="PTHR36153:SF1">
    <property type="entry name" value="TYPE VI SECRETION SYSTEM COMPONENT TSSM1"/>
    <property type="match status" value="1"/>
</dbReference>
<feature type="non-terminal residue" evidence="3">
    <location>
        <position position="1"/>
    </location>
</feature>
<proteinExistence type="predicted"/>
<comment type="caution">
    <text evidence="3">The sequence shown here is derived from an EMBL/GenBank/DDBJ whole genome shotgun (WGS) entry which is preliminary data.</text>
</comment>
<dbReference type="Proteomes" id="UP001594351">
    <property type="component" value="Unassembled WGS sequence"/>
</dbReference>
<sequence length="999" mass="115877">NCDWWFFNDAIVLDTAGRYSIPVDEENDREEWQEFLTLLSKYRRKEPLNGVIVTVAADKLTMANAAKLKEDGQYIRKRIDHLMHIIGAKFPVYVLITKMDLIHGFVDFFNQIPRDRVSQAMGFINNKRFAAWQEVVTEAHEKMADTLRELRLFLVHEDVVGEPGALLFPAEFDKIFEPLNAFMNDICEENPYQETPYLRGLFFSSSTRKGVPESELLQLLDLVQTVDESSLEEEEFFLKDFFAKILPRDRRLFQPLRELILWKRLTSRLGTLSILLVALAIFGVISFSFYQNIKTITGFTSEFYHPPLLTQKTTTDILILERFRSELLELAELNKSWVTRHLTFNHSLRVEQLMKQHYILLIQGRFLKRFDDEITSGLTAEDTPNPEQEMSAAVDYYLYRNYLLKHYAESGGQGSPEKFNDVCTRMVMSRDPELSEEMASKFIDVYRTYLDYEYPDQNTEAEQHAVDVKIFDILNKQEEGLRWLVRNWTLSKWNADAPDVKITDFCGDLEVSTSRDIIAVSGAYTLAGRDLIATFKKSVEQALPDNGPLDKEFWPWYYQRYFKQWSLFAQYMGGWLKGLDKSTDWEYMATLMTTDHNPYVQLITKMASEFRTIHDNVTQPDWVKFILHLDDIRKLAEVEKQKEEGSFTAKITGTKESLLKKTLETVDVAKAKEMEQKLIQAKAWYEYLLSLEKLETHLFSEETCFKLASGYFTPESGSENSMDDLYAVHVKYTKFKHLMTDKDATVGLGLAIGPLDFIVSYTAERTTCVLQELWQKEVLSEVRGVDSAQVPKILFDEIEGVVWKFVTGAAKPFIDKGLKGYFSRRVRNAEILFTNEFFHYLNLAKEGVISYKLDYMVTIEALPIEVNKDSSLEPFASIIQVACAKEKQYLENYNYPISRAFHWSPEACGKTSLTIWFPEVTLSKEYTGNLSFAKFLLEFRDGKKTFKPEDFPEMNELLVQKNITEITLSYEITGGEEVIKLLNRVPENLLPKIAQCWLK</sequence>
<protein>
    <submittedName>
        <fullName evidence="3">Type VI secretion protein IcmF/TssM N-terminal domain-containing protein</fullName>
    </submittedName>
</protein>
<dbReference type="PANTHER" id="PTHR36153">
    <property type="entry name" value="INNER MEMBRANE PROTEIN-RELATED"/>
    <property type="match status" value="1"/>
</dbReference>
<feature type="transmembrane region" description="Helical" evidence="1">
    <location>
        <begin position="269"/>
        <end position="290"/>
    </location>
</feature>
<dbReference type="InterPro" id="IPR053156">
    <property type="entry name" value="T6SS_TssM-like"/>
</dbReference>
<gene>
    <name evidence="3" type="ORF">ACFL27_25810</name>
</gene>
<dbReference type="Pfam" id="PF14331">
    <property type="entry name" value="IcmF-related_N"/>
    <property type="match status" value="1"/>
</dbReference>
<dbReference type="EMBL" id="JBHPBY010000551">
    <property type="protein sequence ID" value="MFC1853615.1"/>
    <property type="molecule type" value="Genomic_DNA"/>
</dbReference>
<evidence type="ECO:0000259" key="2">
    <source>
        <dbReference type="Pfam" id="PF14331"/>
    </source>
</evidence>
<keyword evidence="1" id="KW-0812">Transmembrane</keyword>
<dbReference type="InterPro" id="IPR025743">
    <property type="entry name" value="TssM1_N"/>
</dbReference>
<evidence type="ECO:0000256" key="1">
    <source>
        <dbReference type="SAM" id="Phobius"/>
    </source>
</evidence>
<evidence type="ECO:0000313" key="4">
    <source>
        <dbReference type="Proteomes" id="UP001594351"/>
    </source>
</evidence>
<keyword evidence="4" id="KW-1185">Reference proteome</keyword>
<name>A0ABV6Z583_UNCC1</name>
<reference evidence="3 4" key="1">
    <citation type="submission" date="2024-09" db="EMBL/GenBank/DDBJ databases">
        <title>Laminarin stimulates single cell rates of sulfate reduction while oxygen inhibits transcriptomic activity in coastal marine sediment.</title>
        <authorList>
            <person name="Lindsay M."/>
            <person name="Orcutt B."/>
            <person name="Emerson D."/>
            <person name="Stepanauskas R."/>
            <person name="D'Angelo T."/>
        </authorList>
    </citation>
    <scope>NUCLEOTIDE SEQUENCE [LARGE SCALE GENOMIC DNA]</scope>
    <source>
        <strain evidence="3">SAG AM-311-K15</strain>
    </source>
</reference>